<evidence type="ECO:0000313" key="2">
    <source>
        <dbReference type="EMBL" id="KGG50064.1"/>
    </source>
</evidence>
<dbReference type="AlphaFoldDB" id="A0A098VMM7"/>
<feature type="compositionally biased region" description="Basic and acidic residues" evidence="1">
    <location>
        <begin position="27"/>
        <end position="36"/>
    </location>
</feature>
<dbReference type="EMBL" id="JMKJ01000601">
    <property type="protein sequence ID" value="KGG50064.1"/>
    <property type="molecule type" value="Genomic_DNA"/>
</dbReference>
<dbReference type="GeneID" id="25261030"/>
<accession>A0A098VMM7</accession>
<keyword evidence="3" id="KW-1185">Reference proteome</keyword>
<gene>
    <name evidence="2" type="ORF">DI09_8p30</name>
</gene>
<evidence type="ECO:0000256" key="1">
    <source>
        <dbReference type="SAM" id="MobiDB-lite"/>
    </source>
</evidence>
<comment type="caution">
    <text evidence="2">The sequence shown here is derived from an EMBL/GenBank/DDBJ whole genome shotgun (WGS) entry which is preliminary data.</text>
</comment>
<protein>
    <submittedName>
        <fullName evidence="2">Uncharacterized protein</fullName>
    </submittedName>
</protein>
<dbReference type="VEuPathDB" id="MicrosporidiaDB:DI09_8p30"/>
<proteinExistence type="predicted"/>
<feature type="region of interest" description="Disordered" evidence="1">
    <location>
        <begin position="118"/>
        <end position="137"/>
    </location>
</feature>
<feature type="region of interest" description="Disordered" evidence="1">
    <location>
        <begin position="1"/>
        <end position="43"/>
    </location>
</feature>
<organism evidence="2 3">
    <name type="scientific">Mitosporidium daphniae</name>
    <dbReference type="NCBI Taxonomy" id="1485682"/>
    <lineage>
        <taxon>Eukaryota</taxon>
        <taxon>Fungi</taxon>
        <taxon>Fungi incertae sedis</taxon>
        <taxon>Microsporidia</taxon>
        <taxon>Mitosporidium</taxon>
    </lineage>
</organism>
<dbReference type="Proteomes" id="UP000029725">
    <property type="component" value="Unassembled WGS sequence"/>
</dbReference>
<feature type="compositionally biased region" description="Basic residues" evidence="1">
    <location>
        <begin position="1"/>
        <end position="17"/>
    </location>
</feature>
<dbReference type="InterPro" id="IPR038608">
    <property type="entry name" value="Csm1/Pcs1_C_sf"/>
</dbReference>
<reference evidence="2 3" key="1">
    <citation type="submission" date="2014-04" db="EMBL/GenBank/DDBJ databases">
        <title>A new species of microsporidia sheds light on the evolution of extreme parasitism.</title>
        <authorList>
            <person name="Haag K.L."/>
            <person name="James T.Y."/>
            <person name="Larsson R."/>
            <person name="Schaer T.M."/>
            <person name="Refardt D."/>
            <person name="Pombert J.-F."/>
            <person name="Ebert D."/>
        </authorList>
    </citation>
    <scope>NUCLEOTIDE SEQUENCE [LARGE SCALE GENOMIC DNA]</scope>
    <source>
        <strain evidence="2 3">UGP3</strain>
        <tissue evidence="2">Spores</tissue>
    </source>
</reference>
<sequence length="269" mass="29903">MPSHFLKRSTSGRRKPKPKDGNQITVVKEDVSKENIENDPPGLNTNTEFAHNGSRISQSPVFNVDTCEQRSESPPCLKDAEVEQKIELNDTISNPLTGNHSSESLIEKLQKELQCHTCSSNTDESSQHDRAGKRASIGLTPNDSILDLYGRMFGITITPTPGDDICWKISMLIPTKNGGSFEFLLREQMMQDDGEPAPRMMEYIPITLASNNQCREQCLRGLPKNPPSYLLEEIAFKSSALPIFMFNLGKWLRSSVSTMPSMLGNEAGV</sequence>
<dbReference type="Gene3D" id="3.90.1150.80">
    <property type="match status" value="1"/>
</dbReference>
<name>A0A098VMM7_9MICR</name>
<evidence type="ECO:0000313" key="3">
    <source>
        <dbReference type="Proteomes" id="UP000029725"/>
    </source>
</evidence>
<dbReference type="RefSeq" id="XP_013236536.1">
    <property type="nucleotide sequence ID" value="XM_013381082.1"/>
</dbReference>
<dbReference type="HOGENOM" id="CLU_1034723_0_0_1"/>